<evidence type="ECO:0000256" key="1">
    <source>
        <dbReference type="ARBA" id="ARBA00001554"/>
    </source>
</evidence>
<dbReference type="Gene3D" id="3.30.1360.20">
    <property type="entry name" value="Transcriptional coactivator/pterin dehydratase"/>
    <property type="match status" value="1"/>
</dbReference>
<dbReference type="GO" id="GO:0008124">
    <property type="term" value="F:4-alpha-hydroxytetrahydrobiopterin dehydratase activity"/>
    <property type="evidence" value="ECO:0007669"/>
    <property type="project" value="UniProtKB-EC"/>
</dbReference>
<protein>
    <recommendedName>
        <fullName evidence="3">4a-hydroxytetrahydrobiopterin dehydratase</fullName>
        <ecNumber evidence="3">4.2.1.96</ecNumber>
    </recommendedName>
</protein>
<dbReference type="EMBL" id="UINC01025499">
    <property type="protein sequence ID" value="SVB01176.1"/>
    <property type="molecule type" value="Genomic_DNA"/>
</dbReference>
<keyword evidence="4" id="KW-0456">Lyase</keyword>
<comment type="catalytic activity">
    <reaction evidence="1">
        <text>(4aS,6R)-4a-hydroxy-L-erythro-5,6,7,8-tetrahydrobiopterin = (6R)-L-erythro-6,7-dihydrobiopterin + H2O</text>
        <dbReference type="Rhea" id="RHEA:11920"/>
        <dbReference type="ChEBI" id="CHEBI:15377"/>
        <dbReference type="ChEBI" id="CHEBI:15642"/>
        <dbReference type="ChEBI" id="CHEBI:43120"/>
        <dbReference type="EC" id="4.2.1.96"/>
    </reaction>
</comment>
<organism evidence="5">
    <name type="scientific">marine metagenome</name>
    <dbReference type="NCBI Taxonomy" id="408172"/>
    <lineage>
        <taxon>unclassified sequences</taxon>
        <taxon>metagenomes</taxon>
        <taxon>ecological metagenomes</taxon>
    </lineage>
</organism>
<gene>
    <name evidence="5" type="ORF">METZ01_LOCUS154030</name>
</gene>
<dbReference type="SUPFAM" id="SSF55248">
    <property type="entry name" value="PCD-like"/>
    <property type="match status" value="1"/>
</dbReference>
<accession>A0A382AI51</accession>
<dbReference type="PANTHER" id="PTHR42805:SF1">
    <property type="entry name" value="PTERIN-4-ALPHA-CARBINOLAMINE DEHYDRATASE-RELATED"/>
    <property type="match status" value="1"/>
</dbReference>
<dbReference type="PANTHER" id="PTHR42805">
    <property type="entry name" value="PTERIN-4-ALPHA-CARBINOLAMINE DEHYDRATASE-RELATED"/>
    <property type="match status" value="1"/>
</dbReference>
<dbReference type="AlphaFoldDB" id="A0A382AI51"/>
<comment type="similarity">
    <text evidence="2">Belongs to the pterin-4-alpha-carbinolamine dehydratase family.</text>
</comment>
<evidence type="ECO:0000313" key="5">
    <source>
        <dbReference type="EMBL" id="SVB01176.1"/>
    </source>
</evidence>
<dbReference type="InterPro" id="IPR001533">
    <property type="entry name" value="Pterin_deHydtase"/>
</dbReference>
<evidence type="ECO:0000256" key="3">
    <source>
        <dbReference type="ARBA" id="ARBA00013252"/>
    </source>
</evidence>
<dbReference type="GO" id="GO:0006729">
    <property type="term" value="P:tetrahydrobiopterin biosynthetic process"/>
    <property type="evidence" value="ECO:0007669"/>
    <property type="project" value="InterPro"/>
</dbReference>
<dbReference type="InterPro" id="IPR036428">
    <property type="entry name" value="PCD_sf"/>
</dbReference>
<name>A0A382AI51_9ZZZZ</name>
<dbReference type="EC" id="4.2.1.96" evidence="3"/>
<dbReference type="Pfam" id="PF01329">
    <property type="entry name" value="Pterin_4a"/>
    <property type="match status" value="1"/>
</dbReference>
<dbReference type="InterPro" id="IPR050376">
    <property type="entry name" value="Pterin-4-alpha-carb_dehyd"/>
</dbReference>
<evidence type="ECO:0000256" key="4">
    <source>
        <dbReference type="ARBA" id="ARBA00023239"/>
    </source>
</evidence>
<proteinExistence type="inferred from homology"/>
<reference evidence="5" key="1">
    <citation type="submission" date="2018-05" db="EMBL/GenBank/DDBJ databases">
        <authorList>
            <person name="Lanie J.A."/>
            <person name="Ng W.-L."/>
            <person name="Kazmierczak K.M."/>
            <person name="Andrzejewski T.M."/>
            <person name="Davidsen T.M."/>
            <person name="Wayne K.J."/>
            <person name="Tettelin H."/>
            <person name="Glass J.I."/>
            <person name="Rusch D."/>
            <person name="Podicherti R."/>
            <person name="Tsui H.-C.T."/>
            <person name="Winkler M.E."/>
        </authorList>
    </citation>
    <scope>NUCLEOTIDE SEQUENCE</scope>
</reference>
<sequence length="79" mass="9104">MGIHKRFMFQKYDSAFDFVRSIAAAATIENHHPKLVFEYSLVDVTWWTHSAKGLHENDFIMASKTDVAYNNLILDSQAI</sequence>
<evidence type="ECO:0000256" key="2">
    <source>
        <dbReference type="ARBA" id="ARBA00006472"/>
    </source>
</evidence>